<evidence type="ECO:0000313" key="2">
    <source>
        <dbReference type="Proteomes" id="UP000789570"/>
    </source>
</evidence>
<evidence type="ECO:0000313" key="1">
    <source>
        <dbReference type="EMBL" id="CAG8617812.1"/>
    </source>
</evidence>
<proteinExistence type="predicted"/>
<comment type="caution">
    <text evidence="1">The sequence shown here is derived from an EMBL/GenBank/DDBJ whole genome shotgun (WGS) entry which is preliminary data.</text>
</comment>
<name>A0A9N9GN43_9GLOM</name>
<protein>
    <submittedName>
        <fullName evidence="1">16767_t:CDS:1</fullName>
    </submittedName>
</protein>
<dbReference type="AlphaFoldDB" id="A0A9N9GN43"/>
<sequence>MFEFCRYFICKAENSELNENLEYFDDNNNLLKESNASVYINDVKDYNNSNNSSDTNYDDNLNDSSNASDAKFDESQYFYMQQELVQEYDNYKIPLGDLYESDLSENINNSEYELNITDDLACVLRLFKIKIQCNLIDNTFKVI</sequence>
<keyword evidence="2" id="KW-1185">Reference proteome</keyword>
<organism evidence="1 2">
    <name type="scientific">Funneliformis caledonium</name>
    <dbReference type="NCBI Taxonomy" id="1117310"/>
    <lineage>
        <taxon>Eukaryota</taxon>
        <taxon>Fungi</taxon>
        <taxon>Fungi incertae sedis</taxon>
        <taxon>Mucoromycota</taxon>
        <taxon>Glomeromycotina</taxon>
        <taxon>Glomeromycetes</taxon>
        <taxon>Glomerales</taxon>
        <taxon>Glomeraceae</taxon>
        <taxon>Funneliformis</taxon>
    </lineage>
</organism>
<dbReference type="EMBL" id="CAJVPQ010003093">
    <property type="protein sequence ID" value="CAG8617812.1"/>
    <property type="molecule type" value="Genomic_DNA"/>
</dbReference>
<accession>A0A9N9GN43</accession>
<gene>
    <name evidence="1" type="ORF">FCALED_LOCUS9397</name>
</gene>
<dbReference type="Proteomes" id="UP000789570">
    <property type="component" value="Unassembled WGS sequence"/>
</dbReference>
<reference evidence="1" key="1">
    <citation type="submission" date="2021-06" db="EMBL/GenBank/DDBJ databases">
        <authorList>
            <person name="Kallberg Y."/>
            <person name="Tangrot J."/>
            <person name="Rosling A."/>
        </authorList>
    </citation>
    <scope>NUCLEOTIDE SEQUENCE</scope>
    <source>
        <strain evidence="1">UK204</strain>
    </source>
</reference>